<dbReference type="InterPro" id="IPR051410">
    <property type="entry name" value="Ferric/Cupric_Reductase"/>
</dbReference>
<evidence type="ECO:0000256" key="3">
    <source>
        <dbReference type="ARBA" id="ARBA00006278"/>
    </source>
</evidence>
<dbReference type="InterPro" id="IPR013112">
    <property type="entry name" value="FAD-bd_8"/>
</dbReference>
<keyword evidence="4" id="KW-0813">Transport</keyword>
<dbReference type="Pfam" id="PF01794">
    <property type="entry name" value="Ferric_reduct"/>
    <property type="match status" value="1"/>
</dbReference>
<dbReference type="HOGENOM" id="CLU_010365_4_0_1"/>
<gene>
    <name evidence="20" type="primary">NCAS0A03020</name>
    <name evidence="20" type="ordered locus">NCAS_0A03020</name>
</gene>
<keyword evidence="16" id="KW-0325">Glycoprotein</keyword>
<dbReference type="RefSeq" id="XP_003673251.1">
    <property type="nucleotide sequence ID" value="XM_003673203.1"/>
</dbReference>
<evidence type="ECO:0000256" key="10">
    <source>
        <dbReference type="ARBA" id="ARBA00022982"/>
    </source>
</evidence>
<evidence type="ECO:0000313" key="21">
    <source>
        <dbReference type="Proteomes" id="UP000001640"/>
    </source>
</evidence>
<dbReference type="eggNOG" id="KOG0039">
    <property type="taxonomic scope" value="Eukaryota"/>
</dbReference>
<evidence type="ECO:0000256" key="5">
    <source>
        <dbReference type="ARBA" id="ARBA00022617"/>
    </source>
</evidence>
<dbReference type="KEGG" id="ncs:NCAS_0A03020"/>
<comment type="similarity">
    <text evidence="3">Belongs to the ferric reductase (FRE) family.</text>
</comment>
<evidence type="ECO:0000256" key="6">
    <source>
        <dbReference type="ARBA" id="ARBA00022630"/>
    </source>
</evidence>
<feature type="transmembrane region" description="Helical" evidence="17">
    <location>
        <begin position="386"/>
        <end position="403"/>
    </location>
</feature>
<keyword evidence="14" id="KW-0406">Ion transport</keyword>
<dbReference type="Pfam" id="PF08022">
    <property type="entry name" value="FAD_binding_8"/>
    <property type="match status" value="1"/>
</dbReference>
<evidence type="ECO:0000256" key="1">
    <source>
        <dbReference type="ARBA" id="ARBA00001974"/>
    </source>
</evidence>
<dbReference type="SFLD" id="SFLDS00052">
    <property type="entry name" value="Ferric_Reductase_Domain"/>
    <property type="match status" value="1"/>
</dbReference>
<dbReference type="EMBL" id="HE576752">
    <property type="protein sequence ID" value="CCC66860.1"/>
    <property type="molecule type" value="Genomic_DNA"/>
</dbReference>
<keyword evidence="12" id="KW-0560">Oxidoreductase</keyword>
<dbReference type="GO" id="GO:0000329">
    <property type="term" value="C:fungal-type vacuole membrane"/>
    <property type="evidence" value="ECO:0007669"/>
    <property type="project" value="EnsemblFungi"/>
</dbReference>
<dbReference type="PANTHER" id="PTHR32361:SF9">
    <property type="entry name" value="FERRIC REDUCTASE TRANSMEMBRANE COMPONENT 3-RELATED"/>
    <property type="match status" value="1"/>
</dbReference>
<feature type="chain" id="PRO_5003410295" description="FAD-binding FR-type domain-containing protein" evidence="18">
    <location>
        <begin position="20"/>
        <end position="708"/>
    </location>
</feature>
<dbReference type="SUPFAM" id="SSF52343">
    <property type="entry name" value="Ferredoxin reductase-like, C-terminal NADP-linked domain"/>
    <property type="match status" value="1"/>
</dbReference>
<evidence type="ECO:0000256" key="8">
    <source>
        <dbReference type="ARBA" id="ARBA00022827"/>
    </source>
</evidence>
<keyword evidence="10" id="KW-0249">Electron transport</keyword>
<reference evidence="20 21" key="1">
    <citation type="journal article" date="2011" name="Proc. Natl. Acad. Sci. U.S.A.">
        <title>Evolutionary erosion of yeast sex chromosomes by mating-type switching accidents.</title>
        <authorList>
            <person name="Gordon J.L."/>
            <person name="Armisen D."/>
            <person name="Proux-Wera E."/>
            <person name="Oheigeartaigh S.S."/>
            <person name="Byrne K.P."/>
            <person name="Wolfe K.H."/>
        </authorList>
    </citation>
    <scope>NUCLEOTIDE SEQUENCE [LARGE SCALE GENOMIC DNA]</scope>
    <source>
        <strain evidence="21">ATCC 76901 / BCRC 22586 / CBS 4309 / NBRC 1992 / NRRL Y-12630</strain>
    </source>
</reference>
<dbReference type="GO" id="GO:0006826">
    <property type="term" value="P:iron ion transport"/>
    <property type="evidence" value="ECO:0007669"/>
    <property type="project" value="TreeGrafter"/>
</dbReference>
<keyword evidence="5" id="KW-0349">Heme</keyword>
<dbReference type="Gene3D" id="3.40.50.80">
    <property type="entry name" value="Nucleotide-binding domain of ferredoxin-NADP reductase (FNR) module"/>
    <property type="match status" value="1"/>
</dbReference>
<feature type="transmembrane region" description="Helical" evidence="17">
    <location>
        <begin position="244"/>
        <end position="263"/>
    </location>
</feature>
<dbReference type="AlphaFoldDB" id="G0V5X2"/>
<dbReference type="PANTHER" id="PTHR32361">
    <property type="entry name" value="FERRIC/CUPRIC REDUCTASE TRANSMEMBRANE COMPONENT"/>
    <property type="match status" value="1"/>
</dbReference>
<dbReference type="OrthoDB" id="4494341at2759"/>
<organism evidence="20 21">
    <name type="scientific">Naumovozyma castellii</name>
    <name type="common">Yeast</name>
    <name type="synonym">Saccharomyces castellii</name>
    <dbReference type="NCBI Taxonomy" id="27288"/>
    <lineage>
        <taxon>Eukaryota</taxon>
        <taxon>Fungi</taxon>
        <taxon>Dikarya</taxon>
        <taxon>Ascomycota</taxon>
        <taxon>Saccharomycotina</taxon>
        <taxon>Saccharomycetes</taxon>
        <taxon>Saccharomycetales</taxon>
        <taxon>Saccharomycetaceae</taxon>
        <taxon>Naumovozyma</taxon>
    </lineage>
</organism>
<dbReference type="CDD" id="cd06186">
    <property type="entry name" value="NOX_Duox_like_FAD_NADP"/>
    <property type="match status" value="1"/>
</dbReference>
<dbReference type="PROSITE" id="PS51384">
    <property type="entry name" value="FAD_FR"/>
    <property type="match status" value="1"/>
</dbReference>
<evidence type="ECO:0000256" key="7">
    <source>
        <dbReference type="ARBA" id="ARBA00022692"/>
    </source>
</evidence>
<accession>G0V5X2</accession>
<evidence type="ECO:0000256" key="2">
    <source>
        <dbReference type="ARBA" id="ARBA00004141"/>
    </source>
</evidence>
<evidence type="ECO:0000256" key="18">
    <source>
        <dbReference type="SAM" id="SignalP"/>
    </source>
</evidence>
<comment type="cofactor">
    <cofactor evidence="1">
        <name>FAD</name>
        <dbReference type="ChEBI" id="CHEBI:57692"/>
    </cofactor>
</comment>
<dbReference type="InterPro" id="IPR013121">
    <property type="entry name" value="Fe_red_NAD-bd_6"/>
</dbReference>
<dbReference type="GeneID" id="96900349"/>
<evidence type="ECO:0000256" key="9">
    <source>
        <dbReference type="ARBA" id="ARBA00022857"/>
    </source>
</evidence>
<keyword evidence="15 17" id="KW-0472">Membrane</keyword>
<dbReference type="InParanoid" id="G0V5X2"/>
<feature type="transmembrane region" description="Helical" evidence="17">
    <location>
        <begin position="323"/>
        <end position="344"/>
    </location>
</feature>
<feature type="transmembrane region" description="Helical" evidence="17">
    <location>
        <begin position="170"/>
        <end position="192"/>
    </location>
</feature>
<dbReference type="Proteomes" id="UP000001640">
    <property type="component" value="Chromosome 1"/>
</dbReference>
<evidence type="ECO:0000256" key="12">
    <source>
        <dbReference type="ARBA" id="ARBA00023002"/>
    </source>
</evidence>
<evidence type="ECO:0000259" key="19">
    <source>
        <dbReference type="PROSITE" id="PS51384"/>
    </source>
</evidence>
<evidence type="ECO:0000256" key="15">
    <source>
        <dbReference type="ARBA" id="ARBA00023136"/>
    </source>
</evidence>
<dbReference type="InterPro" id="IPR013130">
    <property type="entry name" value="Fe3_Rdtase_TM_dom"/>
</dbReference>
<dbReference type="SFLD" id="SFLDG01168">
    <property type="entry name" value="Ferric_reductase_subgroup_(FRE"/>
    <property type="match status" value="1"/>
</dbReference>
<keyword evidence="11 17" id="KW-1133">Transmembrane helix</keyword>
<comment type="subcellular location">
    <subcellularLocation>
        <location evidence="2">Membrane</location>
        <topology evidence="2">Multi-pass membrane protein</topology>
    </subcellularLocation>
</comment>
<dbReference type="InterPro" id="IPR039261">
    <property type="entry name" value="FNR_nucleotide-bd"/>
</dbReference>
<evidence type="ECO:0000256" key="13">
    <source>
        <dbReference type="ARBA" id="ARBA00023004"/>
    </source>
</evidence>
<dbReference type="GO" id="GO:0015677">
    <property type="term" value="P:copper ion import"/>
    <property type="evidence" value="ECO:0007669"/>
    <property type="project" value="EnsemblFungi"/>
</dbReference>
<keyword evidence="7 17" id="KW-0812">Transmembrane</keyword>
<reference key="2">
    <citation type="submission" date="2011-08" db="EMBL/GenBank/DDBJ databases">
        <title>Genome sequence of Naumovozyma castellii.</title>
        <authorList>
            <person name="Gordon J.L."/>
            <person name="Armisen D."/>
            <person name="Proux-Wera E."/>
            <person name="OhEigeartaigh S.S."/>
            <person name="Byrne K.P."/>
            <person name="Wolfe K.H."/>
        </authorList>
    </citation>
    <scope>NUCLEOTIDE SEQUENCE</scope>
    <source>
        <strain>Type strain:CBS 4309</strain>
    </source>
</reference>
<sequence>MKCMTKSIFCFCILFGLTAQGRFLELTPRHDKWEKNSVLACATYLTQFEWDHSKGPRYYSTLCSYEPAFGSWTICINHMINENNRLNPQLLFNKSIETVRECCSCAGSQTGISMEYYYNSLYNASLHTKIDDGNIKDAFVTYPITVNETMRRKLGNAYHFHAYNLDISNYYGVLLSVFFVCVFIISTFFNYVDHTGLNTIVFKFKVLNYIRGYLTLPTLLTHHAEYSSYKNIIIGLFPTRLESIILFSYLLLHMLLLCIDYHYDPYNLLFKSKSLQLTRLLADRAGILAFAQFPLIILFSTRNNVFEFFTGFRYSTFIMFHKWIGRIMVLDSMLHGVCYSIYALRSKIWETSAKQLYWQFGVFSLWVALIMLILSLGIVRRHYYETFLYTHIVLAILFFYSCWKHVAKLGWKEWIVASLVIWTMERITRVIRMINFGFPSAKLQLFGEDLIKVTIPKGNWKIQPGQYAYAYFMHPLIFWQSHPYTVMEAKGSLELIVRAKKGASKTIWKSCVKNGDSMKMRISLEGPYGLERGLHTFHSVLFLAGGTGLPGPLFHAIELGTLLTNGSKKTIHLMIVVRGQDILQAFRHELNKLKELKVEVTIYNTESEPTSAEHATDLTLQRESAVDSNTPLLSTRNTLSELQNFVQVFNRRPKIEKIIRTECRASKSLAIVTCGPPKFVDNIRNLTAKQVISNPDHDIEYFEEFQCW</sequence>
<evidence type="ECO:0000256" key="11">
    <source>
        <dbReference type="ARBA" id="ARBA00022989"/>
    </source>
</evidence>
<dbReference type="FunCoup" id="G0V5X2">
    <property type="interactions" value="441"/>
</dbReference>
<feature type="domain" description="FAD-binding FR-type" evidence="19">
    <location>
        <begin position="409"/>
        <end position="534"/>
    </location>
</feature>
<feature type="signal peptide" evidence="18">
    <location>
        <begin position="1"/>
        <end position="19"/>
    </location>
</feature>
<keyword evidence="13" id="KW-0408">Iron</keyword>
<dbReference type="InterPro" id="IPR017927">
    <property type="entry name" value="FAD-bd_FR_type"/>
</dbReference>
<name>G0V5X2_NAUCA</name>
<dbReference type="Pfam" id="PF08030">
    <property type="entry name" value="NAD_binding_6"/>
    <property type="match status" value="1"/>
</dbReference>
<protein>
    <recommendedName>
        <fullName evidence="19">FAD-binding FR-type domain-containing protein</fullName>
    </recommendedName>
</protein>
<dbReference type="OMA" id="GWYMYYF"/>
<evidence type="ECO:0000313" key="20">
    <source>
        <dbReference type="EMBL" id="CCC66860.1"/>
    </source>
</evidence>
<keyword evidence="18" id="KW-0732">Signal</keyword>
<feature type="transmembrane region" description="Helical" evidence="17">
    <location>
        <begin position="356"/>
        <end position="380"/>
    </location>
</feature>
<evidence type="ECO:0000256" key="16">
    <source>
        <dbReference type="ARBA" id="ARBA00023180"/>
    </source>
</evidence>
<dbReference type="STRING" id="1064592.G0V5X2"/>
<keyword evidence="5" id="KW-0479">Metal-binding</keyword>
<evidence type="ECO:0000256" key="17">
    <source>
        <dbReference type="SAM" id="Phobius"/>
    </source>
</evidence>
<dbReference type="GO" id="GO:0006879">
    <property type="term" value="P:intracellular iron ion homeostasis"/>
    <property type="evidence" value="ECO:0007669"/>
    <property type="project" value="TreeGrafter"/>
</dbReference>
<feature type="transmembrane region" description="Helical" evidence="17">
    <location>
        <begin position="284"/>
        <end position="303"/>
    </location>
</feature>
<keyword evidence="6" id="KW-0285">Flavoprotein</keyword>
<keyword evidence="21" id="KW-1185">Reference proteome</keyword>
<keyword evidence="8" id="KW-0274">FAD</keyword>
<evidence type="ECO:0000256" key="4">
    <source>
        <dbReference type="ARBA" id="ARBA00022448"/>
    </source>
</evidence>
<evidence type="ECO:0000256" key="14">
    <source>
        <dbReference type="ARBA" id="ARBA00023065"/>
    </source>
</evidence>
<dbReference type="GO" id="GO:0005886">
    <property type="term" value="C:plasma membrane"/>
    <property type="evidence" value="ECO:0007669"/>
    <property type="project" value="TreeGrafter"/>
</dbReference>
<dbReference type="GO" id="GO:0000293">
    <property type="term" value="F:ferric-chelate reductase activity"/>
    <property type="evidence" value="ECO:0007669"/>
    <property type="project" value="EnsemblFungi"/>
</dbReference>
<proteinExistence type="inferred from homology"/>
<keyword evidence="9" id="KW-0521">NADP</keyword>